<evidence type="ECO:0000313" key="2">
    <source>
        <dbReference type="Proteomes" id="UP000661435"/>
    </source>
</evidence>
<proteinExistence type="predicted"/>
<evidence type="ECO:0000313" key="1">
    <source>
        <dbReference type="EMBL" id="MBC5732546.1"/>
    </source>
</evidence>
<comment type="caution">
    <text evidence="1">The sequence shown here is derived from an EMBL/GenBank/DDBJ whole genome shotgun (WGS) entry which is preliminary data.</text>
</comment>
<gene>
    <name evidence="1" type="ORF">H8S57_02240</name>
</gene>
<keyword evidence="2" id="KW-1185">Reference proteome</keyword>
<dbReference type="AlphaFoldDB" id="A0A8J6M7Q1"/>
<organism evidence="1 2">
    <name type="scientific">Lawsonibacter hominis</name>
    <dbReference type="NCBI Taxonomy" id="2763053"/>
    <lineage>
        <taxon>Bacteria</taxon>
        <taxon>Bacillati</taxon>
        <taxon>Bacillota</taxon>
        <taxon>Clostridia</taxon>
        <taxon>Eubacteriales</taxon>
        <taxon>Oscillospiraceae</taxon>
        <taxon>Lawsonibacter</taxon>
    </lineage>
</organism>
<dbReference type="Proteomes" id="UP000661435">
    <property type="component" value="Unassembled WGS sequence"/>
</dbReference>
<dbReference type="EMBL" id="JACOPP010000002">
    <property type="protein sequence ID" value="MBC5732546.1"/>
    <property type="molecule type" value="Genomic_DNA"/>
</dbReference>
<accession>A0A8J6M7Q1</accession>
<reference evidence="1" key="1">
    <citation type="submission" date="2020-08" db="EMBL/GenBank/DDBJ databases">
        <title>Genome public.</title>
        <authorList>
            <person name="Liu C."/>
            <person name="Sun Q."/>
        </authorList>
    </citation>
    <scope>NUCLEOTIDE SEQUENCE</scope>
    <source>
        <strain evidence="1">NSJ-51</strain>
    </source>
</reference>
<name>A0A8J6M7Q1_9FIRM</name>
<protein>
    <submittedName>
        <fullName evidence="1">Uncharacterized protein</fullName>
    </submittedName>
</protein>
<dbReference type="RefSeq" id="WP_186906445.1">
    <property type="nucleotide sequence ID" value="NZ_JACOPP010000002.1"/>
</dbReference>
<sequence length="75" mass="8260">MGAAANLKKSELSFRGERACRAIAEIRAERVYRGWQPVCLWGGGRRPDFTRRAYAGIADADTLEAVGAHIGRRIS</sequence>